<evidence type="ECO:0000313" key="2">
    <source>
        <dbReference type="EMBL" id="BCL28163.1"/>
    </source>
</evidence>
<protein>
    <submittedName>
        <fullName evidence="2">Uncharacterized protein</fullName>
    </submittedName>
</protein>
<feature type="compositionally biased region" description="Basic and acidic residues" evidence="1">
    <location>
        <begin position="8"/>
        <end position="45"/>
    </location>
</feature>
<accession>A0A7G1NXJ9</accession>
<feature type="region of interest" description="Disordered" evidence="1">
    <location>
        <begin position="1"/>
        <end position="71"/>
    </location>
</feature>
<feature type="compositionally biased region" description="Basic and acidic residues" evidence="1">
    <location>
        <begin position="95"/>
        <end position="123"/>
    </location>
</feature>
<sequence length="309" mass="31670">MAKVGADMGEREGDDPRPNDRTTRPGHSEHSEHSEHSGHSEDFGRSEYSGYAGQQAEPSGDPSPGFRPDVGAALAAAVRGGAVDPDAEKRALAAFRQARDEGAHGEARTRRRDDWRPDGERRGGWSLRTTLIALAASVTLGGVAVAAIGSGSGTPDEEGERDRPRPSSTAPAEIGTDAGAPGASGPAGSAGPGRTDGSDGSSDGSSGRPSTAQDTAAHCRAYDSVKERGKALESTAWQRLILAAGGEDNVEAYCAAQLAEAKEKKNTQKAEPTKSAKPSRTPGNGTTNPKSTKSTKSAKSGKSAKSKGG</sequence>
<dbReference type="Proteomes" id="UP000516444">
    <property type="component" value="Chromosome"/>
</dbReference>
<feature type="compositionally biased region" description="Low complexity" evidence="1">
    <location>
        <begin position="290"/>
        <end position="301"/>
    </location>
</feature>
<evidence type="ECO:0000256" key="1">
    <source>
        <dbReference type="SAM" id="MobiDB-lite"/>
    </source>
</evidence>
<organism evidence="2 3">
    <name type="scientific">Streptomyces aurantiacus</name>
    <dbReference type="NCBI Taxonomy" id="47760"/>
    <lineage>
        <taxon>Bacteria</taxon>
        <taxon>Bacillati</taxon>
        <taxon>Actinomycetota</taxon>
        <taxon>Actinomycetes</taxon>
        <taxon>Kitasatosporales</taxon>
        <taxon>Streptomycetaceae</taxon>
        <taxon>Streptomyces</taxon>
        <taxon>Streptomyces aurantiacus group</taxon>
    </lineage>
</organism>
<feature type="region of interest" description="Disordered" evidence="1">
    <location>
        <begin position="147"/>
        <end position="221"/>
    </location>
</feature>
<dbReference type="KEGG" id="sgm:GCM10017557_30220"/>
<name>A0A7G1NXJ9_9ACTN</name>
<keyword evidence="3" id="KW-1185">Reference proteome</keyword>
<reference evidence="2 3" key="1">
    <citation type="journal article" date="2014" name="Int. J. Syst. Evol. Microbiol.">
        <title>Complete genome sequence of Corynebacterium casei LMG S-19264T (=DSM 44701T), isolated from a smear-ripened cheese.</title>
        <authorList>
            <consortium name="US DOE Joint Genome Institute (JGI-PGF)"/>
            <person name="Walter F."/>
            <person name="Albersmeier A."/>
            <person name="Kalinowski J."/>
            <person name="Ruckert C."/>
        </authorList>
    </citation>
    <scope>NUCLEOTIDE SEQUENCE [LARGE SCALE GENOMIC DNA]</scope>
    <source>
        <strain evidence="2 3">JCM 4677</strain>
    </source>
</reference>
<feature type="region of interest" description="Disordered" evidence="1">
    <location>
        <begin position="95"/>
        <end position="127"/>
    </location>
</feature>
<proteinExistence type="predicted"/>
<dbReference type="AlphaFoldDB" id="A0A7G1NXJ9"/>
<dbReference type="EMBL" id="AP023440">
    <property type="protein sequence ID" value="BCL28163.1"/>
    <property type="molecule type" value="Genomic_DNA"/>
</dbReference>
<feature type="compositionally biased region" description="Low complexity" evidence="1">
    <location>
        <begin position="178"/>
        <end position="211"/>
    </location>
</feature>
<feature type="compositionally biased region" description="Basic and acidic residues" evidence="1">
    <location>
        <begin position="260"/>
        <end position="274"/>
    </location>
</feature>
<gene>
    <name evidence="2" type="ORF">GCM10017557_30220</name>
</gene>
<feature type="compositionally biased region" description="Polar residues" evidence="1">
    <location>
        <begin position="276"/>
        <end position="289"/>
    </location>
</feature>
<feature type="region of interest" description="Disordered" evidence="1">
    <location>
        <begin position="260"/>
        <end position="309"/>
    </location>
</feature>
<evidence type="ECO:0000313" key="3">
    <source>
        <dbReference type="Proteomes" id="UP000516444"/>
    </source>
</evidence>